<comment type="caution">
    <text evidence="5">The sequence shown here is derived from an EMBL/GenBank/DDBJ whole genome shotgun (WGS) entry which is preliminary data.</text>
</comment>
<gene>
    <name evidence="5" type="ORF">DS742_15950</name>
</gene>
<evidence type="ECO:0000259" key="4">
    <source>
        <dbReference type="PROSITE" id="PS01124"/>
    </source>
</evidence>
<proteinExistence type="predicted"/>
<dbReference type="InterPro" id="IPR037923">
    <property type="entry name" value="HTH-like"/>
</dbReference>
<evidence type="ECO:0000256" key="2">
    <source>
        <dbReference type="ARBA" id="ARBA00023125"/>
    </source>
</evidence>
<dbReference type="Gene3D" id="1.10.10.60">
    <property type="entry name" value="Homeodomain-like"/>
    <property type="match status" value="2"/>
</dbReference>
<dbReference type="Gene3D" id="2.60.120.10">
    <property type="entry name" value="Jelly Rolls"/>
    <property type="match status" value="1"/>
</dbReference>
<sequence>MKFYLRKNLKRFCQILWINKGEKEIVAKQREKVEFRYYEIGEDEPVLALLGEDWIREYGKEIKCLHFHNLMEIGYCHWGTGEVILGQEHICFSPGTIMLVPPRLPHTTNSEKGTKSYWEWMYVDLEKIVSEMDRYDPMFQKKLLKRIQRVGYLLPGEENPGLTRLILGVMEEARQKKPYYKDCISGLLRACLAEFLRLSDDEERTMRKRTHRAVISGALDYVADHYMREIKISQLAEASSMSESHFRRVFEESMDMKPVDYINLIRIQYACELLKKTEKSMEEVAVAVGFFSISSFNRNFKKVLNISPYQWKRSAENYESKLLYCRISAQKGW</sequence>
<reference evidence="5 6" key="1">
    <citation type="submission" date="2018-07" db="EMBL/GenBank/DDBJ databases">
        <title>New species, Clostridium PI-S10-A1B.</title>
        <authorList>
            <person name="Krishna G."/>
            <person name="Summeta K."/>
            <person name="Shikha S."/>
            <person name="Prabhu P.B."/>
            <person name="Suresh K."/>
        </authorList>
    </citation>
    <scope>NUCLEOTIDE SEQUENCE [LARGE SCALE GENOMIC DNA]</scope>
    <source>
        <strain evidence="5 6">PI-S10-A1B</strain>
    </source>
</reference>
<organism evidence="5 6">
    <name type="scientific">Lacrimispora amygdalina</name>
    <dbReference type="NCBI Taxonomy" id="253257"/>
    <lineage>
        <taxon>Bacteria</taxon>
        <taxon>Bacillati</taxon>
        <taxon>Bacillota</taxon>
        <taxon>Clostridia</taxon>
        <taxon>Lachnospirales</taxon>
        <taxon>Lachnospiraceae</taxon>
        <taxon>Lacrimispora</taxon>
    </lineage>
</organism>
<evidence type="ECO:0000256" key="3">
    <source>
        <dbReference type="ARBA" id="ARBA00023163"/>
    </source>
</evidence>
<dbReference type="InterPro" id="IPR009057">
    <property type="entry name" value="Homeodomain-like_sf"/>
</dbReference>
<dbReference type="CDD" id="cd02208">
    <property type="entry name" value="cupin_RmlC-like"/>
    <property type="match status" value="1"/>
</dbReference>
<dbReference type="InterPro" id="IPR003313">
    <property type="entry name" value="AraC-bd"/>
</dbReference>
<dbReference type="OrthoDB" id="337756at2"/>
<dbReference type="Proteomes" id="UP000260680">
    <property type="component" value="Unassembled WGS sequence"/>
</dbReference>
<accession>A0A3E2NAF0</accession>
<evidence type="ECO:0000313" key="6">
    <source>
        <dbReference type="Proteomes" id="UP000260680"/>
    </source>
</evidence>
<feature type="domain" description="HTH araC/xylS-type" evidence="4">
    <location>
        <begin position="216"/>
        <end position="314"/>
    </location>
</feature>
<evidence type="ECO:0000256" key="1">
    <source>
        <dbReference type="ARBA" id="ARBA00023015"/>
    </source>
</evidence>
<protein>
    <submittedName>
        <fullName evidence="5">AraC family transcriptional regulator</fullName>
    </submittedName>
</protein>
<dbReference type="PANTHER" id="PTHR43280:SF2">
    <property type="entry name" value="HTH-TYPE TRANSCRIPTIONAL REGULATOR EXSA"/>
    <property type="match status" value="1"/>
</dbReference>
<dbReference type="Pfam" id="PF12833">
    <property type="entry name" value="HTH_18"/>
    <property type="match status" value="1"/>
</dbReference>
<keyword evidence="2" id="KW-0238">DNA-binding</keyword>
<name>A0A3E2NAF0_9FIRM</name>
<dbReference type="SUPFAM" id="SSF46689">
    <property type="entry name" value="Homeodomain-like"/>
    <property type="match status" value="2"/>
</dbReference>
<dbReference type="InterPro" id="IPR018062">
    <property type="entry name" value="HTH_AraC-typ_CS"/>
</dbReference>
<evidence type="ECO:0000313" key="5">
    <source>
        <dbReference type="EMBL" id="RFZ77900.1"/>
    </source>
</evidence>
<dbReference type="EMBL" id="QOHO01000050">
    <property type="protein sequence ID" value="RFZ77900.1"/>
    <property type="molecule type" value="Genomic_DNA"/>
</dbReference>
<keyword evidence="3" id="KW-0804">Transcription</keyword>
<dbReference type="SUPFAM" id="SSF51215">
    <property type="entry name" value="Regulatory protein AraC"/>
    <property type="match status" value="1"/>
</dbReference>
<dbReference type="PROSITE" id="PS01124">
    <property type="entry name" value="HTH_ARAC_FAMILY_2"/>
    <property type="match status" value="1"/>
</dbReference>
<dbReference type="Pfam" id="PF02311">
    <property type="entry name" value="AraC_binding"/>
    <property type="match status" value="1"/>
</dbReference>
<dbReference type="InterPro" id="IPR018060">
    <property type="entry name" value="HTH_AraC"/>
</dbReference>
<dbReference type="PANTHER" id="PTHR43280">
    <property type="entry name" value="ARAC-FAMILY TRANSCRIPTIONAL REGULATOR"/>
    <property type="match status" value="1"/>
</dbReference>
<dbReference type="PROSITE" id="PS00041">
    <property type="entry name" value="HTH_ARAC_FAMILY_1"/>
    <property type="match status" value="1"/>
</dbReference>
<dbReference type="InterPro" id="IPR014710">
    <property type="entry name" value="RmlC-like_jellyroll"/>
</dbReference>
<keyword evidence="1" id="KW-0805">Transcription regulation</keyword>
<dbReference type="GO" id="GO:0043565">
    <property type="term" value="F:sequence-specific DNA binding"/>
    <property type="evidence" value="ECO:0007669"/>
    <property type="project" value="InterPro"/>
</dbReference>
<dbReference type="GO" id="GO:0003700">
    <property type="term" value="F:DNA-binding transcription factor activity"/>
    <property type="evidence" value="ECO:0007669"/>
    <property type="project" value="InterPro"/>
</dbReference>
<dbReference type="SMART" id="SM00342">
    <property type="entry name" value="HTH_ARAC"/>
    <property type="match status" value="1"/>
</dbReference>
<dbReference type="AlphaFoldDB" id="A0A3E2NAF0"/>